<keyword evidence="2" id="KW-1185">Reference proteome</keyword>
<proteinExistence type="predicted"/>
<protein>
    <submittedName>
        <fullName evidence="1">Uncharacterized protein</fullName>
    </submittedName>
</protein>
<name>A0ACC2VQP2_9TREE</name>
<reference evidence="1" key="1">
    <citation type="submission" date="2023-04" db="EMBL/GenBank/DDBJ databases">
        <title>Draft Genome sequencing of Naganishia species isolated from polar environments using Oxford Nanopore Technology.</title>
        <authorList>
            <person name="Leo P."/>
            <person name="Venkateswaran K."/>
        </authorList>
    </citation>
    <scope>NUCLEOTIDE SEQUENCE</scope>
    <source>
        <strain evidence="1">MNA-CCFEE 5423</strain>
    </source>
</reference>
<accession>A0ACC2VQP2</accession>
<evidence type="ECO:0000313" key="2">
    <source>
        <dbReference type="Proteomes" id="UP001227268"/>
    </source>
</evidence>
<dbReference type="EMBL" id="JASBWT010000010">
    <property type="protein sequence ID" value="KAJ9101056.1"/>
    <property type="molecule type" value="Genomic_DNA"/>
</dbReference>
<gene>
    <name evidence="1" type="ORF">QFC21_003274</name>
</gene>
<comment type="caution">
    <text evidence="1">The sequence shown here is derived from an EMBL/GenBank/DDBJ whole genome shotgun (WGS) entry which is preliminary data.</text>
</comment>
<sequence length="1192" mass="135412">MSSAKKLQHRLFGGPSSQPASGESSPGEEFNQPTKLNLTLPSATSKEEPTPASATPSAMPSSVNAQGLKLNIPPASAGAGNTTITTNDSATDANRKNETPTSLPKRPSLPTSSDLSAPELNKASPSQSGSTPTEGTTGQQHAEDVEPGTAGASELDTPRNRVDEMTLRDKLMKSMGPRYTSVEEFRLDQVEHYEKHWRRWGPYLSERQWGTVREDYSADGDAWNSFSFDQSRSRAYRWGEDGIGGISDNHQKLCFSLAMWNGKDKILKERLFGLTGGQGNHGEDVKEIYYYLDSTPTHSYMKFLYKYPQMAYPYEQLIEENANRSREVPEYELMDTEAFDEDRYWDIFVEASRLYAKDEQEVDGMSIRITAYNRGPDPADLHILPQVFFRNTWSWKKDMPKDRPEMRQSSEGTIEIEHPSMDKMYLHATPSPAPAAPVKGGVVMVDGPSVTPELLFTENETNFERLYNGKNRTPYVKDAFHDYLIPEHRPPPPGTPKAAPQSLEEAEEAENIIDPPPRPVEEDGGVRFVNPDKKGTKAAAHYFFPQVPGKGGCVVMRLKLTNKTAEEDAAIDDEELFDDNVEDRRVDADEFYHRVCKGPLSDDMRNVLRQALGGMMWTKQYYQFIQKEWLEGDDGQPPPPAERKWIRNKASLSQAVFSEWKHMYINDILSMPDKWEYPWFATWDTAFHCIPIAMIDPGFAKKQLDLMTREWYMKPDGALPAYEWNFSDVNPPVHAWSTFRVFKIERKLFGREDLNFLERVFQKLLLNFTWWVNRKDADGNNVFEGGFLGMDNVGPFNRSEPLPTGGTLRQADGTAWMAFFALNMLNIALELAKHNPTYEDIASKFFEHFLFIADAMTFPSGGCGDEQLSLWNEQDGFYYDAISWGGGHSQQLPVRSMVGLVPLYATLTLEPNVIKRFPGFKKRMDWFIENRPEISQRNIANIKSSGRGDRKLLALCSKERLVRILEKMLDESEFLSDYGVRSMSRYHKDQPFNINVNGQDYGVQYWPGDSKSGMFGGNSNWRGPIWLAVNFLIIESLQRFYQYYGEEVQVECPVGSGDFVSLAGAAEEIQHRLIHIFARDEEGRRACNGGNPKLNRDPHFRDYLFFHEFFDGDNGRGLGANHQNGWTGLIAWSIGQSGERCRLPKTPKTPRSMARHYFDEVINTPSEWGDETTGPMSAYSTTMSEYPEPDEL</sequence>
<dbReference type="Proteomes" id="UP001227268">
    <property type="component" value="Unassembled WGS sequence"/>
</dbReference>
<evidence type="ECO:0000313" key="1">
    <source>
        <dbReference type="EMBL" id="KAJ9101056.1"/>
    </source>
</evidence>
<organism evidence="1 2">
    <name type="scientific">Naganishia friedmannii</name>
    <dbReference type="NCBI Taxonomy" id="89922"/>
    <lineage>
        <taxon>Eukaryota</taxon>
        <taxon>Fungi</taxon>
        <taxon>Dikarya</taxon>
        <taxon>Basidiomycota</taxon>
        <taxon>Agaricomycotina</taxon>
        <taxon>Tremellomycetes</taxon>
        <taxon>Filobasidiales</taxon>
        <taxon>Filobasidiaceae</taxon>
        <taxon>Naganishia</taxon>
    </lineage>
</organism>